<dbReference type="GO" id="GO:0052851">
    <property type="term" value="F:ferric-chelate reductase (NADPH) activity"/>
    <property type="evidence" value="ECO:0007669"/>
    <property type="project" value="TreeGrafter"/>
</dbReference>
<dbReference type="InterPro" id="IPR028939">
    <property type="entry name" value="P5C_Rdtase_cat_N"/>
</dbReference>
<dbReference type="InterPro" id="IPR051267">
    <property type="entry name" value="STEAP_metalloreductase"/>
</dbReference>
<keyword evidence="6" id="KW-1185">Reference proteome</keyword>
<gene>
    <name evidence="4" type="ORF">EpCFBP13511_22060</name>
    <name evidence="3" type="ORF">IFT93_03510</name>
</gene>
<comment type="caution">
    <text evidence="4">The sequence shown here is derived from an EMBL/GenBank/DDBJ whole genome shotgun (WGS) entry which is preliminary data.</text>
</comment>
<evidence type="ECO:0000313" key="6">
    <source>
        <dbReference type="Proteomes" id="UP000661012"/>
    </source>
</evidence>
<dbReference type="Pfam" id="PF03807">
    <property type="entry name" value="F420_oxidored"/>
    <property type="match status" value="1"/>
</dbReference>
<reference evidence="3 6" key="2">
    <citation type="journal article" date="2020" name="FEMS Microbiol. Ecol.">
        <title>Temporal dynamics of bacterial communities during seed development and maturation.</title>
        <authorList>
            <person name="Chesneau G."/>
            <person name="Torres-Cortes G."/>
            <person name="Briand M."/>
            <person name="Darrasse A."/>
            <person name="Preveaux A."/>
            <person name="Marais C."/>
            <person name="Jacques M.A."/>
            <person name="Shade A."/>
            <person name="Barret M."/>
        </authorList>
    </citation>
    <scope>NUCLEOTIDE SEQUENCE [LARGE SCALE GENOMIC DNA]</scope>
    <source>
        <strain evidence="3 6">CFBP13732</strain>
    </source>
</reference>
<dbReference type="EMBL" id="QGAC01000032">
    <property type="protein sequence ID" value="TKJ83798.1"/>
    <property type="molecule type" value="Genomic_DNA"/>
</dbReference>
<dbReference type="SUPFAM" id="SSF51735">
    <property type="entry name" value="NAD(P)-binding Rossmann-fold domains"/>
    <property type="match status" value="1"/>
</dbReference>
<evidence type="ECO:0000313" key="5">
    <source>
        <dbReference type="Proteomes" id="UP000306393"/>
    </source>
</evidence>
<evidence type="ECO:0000256" key="1">
    <source>
        <dbReference type="ARBA" id="ARBA00023002"/>
    </source>
</evidence>
<dbReference type="PANTHER" id="PTHR14239">
    <property type="entry name" value="DUDULIN-RELATED"/>
    <property type="match status" value="1"/>
</dbReference>
<dbReference type="RefSeq" id="WP_137270091.1">
    <property type="nucleotide sequence ID" value="NZ_JACYMQ010000002.1"/>
</dbReference>
<keyword evidence="1" id="KW-0560">Oxidoreductase</keyword>
<proteinExistence type="predicted"/>
<accession>A0A4U3ET85</accession>
<organism evidence="4 5">
    <name type="scientific">Erwinia persicina</name>
    <dbReference type="NCBI Taxonomy" id="55211"/>
    <lineage>
        <taxon>Bacteria</taxon>
        <taxon>Pseudomonadati</taxon>
        <taxon>Pseudomonadota</taxon>
        <taxon>Gammaproteobacteria</taxon>
        <taxon>Enterobacterales</taxon>
        <taxon>Erwiniaceae</taxon>
        <taxon>Erwinia</taxon>
    </lineage>
</organism>
<evidence type="ECO:0000313" key="4">
    <source>
        <dbReference type="EMBL" id="TKJ83798.1"/>
    </source>
</evidence>
<dbReference type="AlphaFoldDB" id="A0A4U3ET85"/>
<dbReference type="Proteomes" id="UP000306393">
    <property type="component" value="Unassembled WGS sequence"/>
</dbReference>
<dbReference type="STRING" id="1219360.GCA_001571305_00250"/>
<evidence type="ECO:0000259" key="2">
    <source>
        <dbReference type="Pfam" id="PF03807"/>
    </source>
</evidence>
<evidence type="ECO:0000313" key="3">
    <source>
        <dbReference type="EMBL" id="MBD8105488.1"/>
    </source>
</evidence>
<dbReference type="GO" id="GO:0008823">
    <property type="term" value="F:cupric reductase (NADH) activity"/>
    <property type="evidence" value="ECO:0007669"/>
    <property type="project" value="TreeGrafter"/>
</dbReference>
<dbReference type="Gene3D" id="3.40.50.720">
    <property type="entry name" value="NAD(P)-binding Rossmann-like Domain"/>
    <property type="match status" value="1"/>
</dbReference>
<reference evidence="4 5" key="1">
    <citation type="journal article" date="2019" name="Sci. Rep.">
        <title>Differences in resource use lead to coexistence of seed-transmitted microbial populations.</title>
        <authorList>
            <person name="Torres-Cortes G."/>
            <person name="Garcia B.J."/>
            <person name="Compant S."/>
            <person name="Rezki S."/>
            <person name="Jones P."/>
            <person name="Preveaux A."/>
            <person name="Briand M."/>
            <person name="Roulet A."/>
            <person name="Bouchez O."/>
            <person name="Jacobson D."/>
            <person name="Barret M."/>
        </authorList>
    </citation>
    <scope>NUCLEOTIDE SEQUENCE [LARGE SCALE GENOMIC DNA]</scope>
    <source>
        <strain evidence="4 5">CFBP13511</strain>
    </source>
</reference>
<dbReference type="OrthoDB" id="1523398at2"/>
<dbReference type="GO" id="GO:0015677">
    <property type="term" value="P:copper ion import"/>
    <property type="evidence" value="ECO:0007669"/>
    <property type="project" value="TreeGrafter"/>
</dbReference>
<feature type="domain" description="Pyrroline-5-carboxylate reductase catalytic N-terminal" evidence="2">
    <location>
        <begin position="3"/>
        <end position="92"/>
    </location>
</feature>
<dbReference type="GO" id="GO:0005886">
    <property type="term" value="C:plasma membrane"/>
    <property type="evidence" value="ECO:0007669"/>
    <property type="project" value="TreeGrafter"/>
</dbReference>
<name>A0A4U3ET85_9GAMM</name>
<protein>
    <submittedName>
        <fullName evidence="4">3-hydroxyisobutyrate dehydrogenase</fullName>
    </submittedName>
    <submittedName>
        <fullName evidence="3">NAD(P)-binding domain-containing protein</fullName>
    </submittedName>
</protein>
<sequence>MNIGIIGAGNIGSTLAHKLAGCGHTVKLANSRSPDTIAELARQLGVTAVERQEAVRDVEVIILSTPFDKHAELATLLRDVPPAVIVIDTANYYPFRDGDIEALRQGTPESVYASGLLQRPVVKAWNAVLAATLKEKGVAAGSATRIAIPVAGDSPAAKSVVMSLVSDTGFDAVDGGTLSESWRQQPGTPAYCTELDSDGLRAALQAADKERAPLNREALLQEFMSAGDRLTHEAIVERNRAVTA</sequence>
<dbReference type="PANTHER" id="PTHR14239:SF0">
    <property type="entry name" value="F420-DEPENDENT NADP REDUCTASE"/>
    <property type="match status" value="1"/>
</dbReference>
<dbReference type="EMBL" id="JACYNN010000002">
    <property type="protein sequence ID" value="MBD8105488.1"/>
    <property type="molecule type" value="Genomic_DNA"/>
</dbReference>
<dbReference type="Proteomes" id="UP000661012">
    <property type="component" value="Unassembled WGS sequence"/>
</dbReference>
<dbReference type="InterPro" id="IPR036291">
    <property type="entry name" value="NAD(P)-bd_dom_sf"/>
</dbReference>